<evidence type="ECO:0000313" key="3">
    <source>
        <dbReference type="Proteomes" id="UP000235036"/>
    </source>
</evidence>
<dbReference type="EMBL" id="NRQW01000342">
    <property type="protein sequence ID" value="PLZ88395.1"/>
    <property type="molecule type" value="Genomic_DNA"/>
</dbReference>
<keyword evidence="1" id="KW-0812">Transmembrane</keyword>
<protein>
    <submittedName>
        <fullName evidence="2">Uncharacterized protein</fullName>
    </submittedName>
</protein>
<feature type="transmembrane region" description="Helical" evidence="1">
    <location>
        <begin position="12"/>
        <end position="32"/>
    </location>
</feature>
<accession>A0A2N6K1L6</accession>
<keyword evidence="1" id="KW-0472">Membrane</keyword>
<dbReference type="RefSeq" id="WP_016867658.1">
    <property type="nucleotide sequence ID" value="NZ_CAWNVR010000446.1"/>
</dbReference>
<dbReference type="InterPro" id="IPR046172">
    <property type="entry name" value="DUF6174"/>
</dbReference>
<evidence type="ECO:0000313" key="2">
    <source>
        <dbReference type="EMBL" id="PLZ88395.1"/>
    </source>
</evidence>
<proteinExistence type="predicted"/>
<dbReference type="Proteomes" id="UP000235036">
    <property type="component" value="Unassembled WGS sequence"/>
</dbReference>
<sequence length="179" mass="20515">MTKFDKFNLQKIIILGLIVIGGVAVFGNRTALSNYSNNQLELPKQKWNQQAVKHYRLLLKYSHFNCQQDLEIKDEKIVTVRQNTCETIPGKTVTDLFGKIESLADGKECGPNGCGCDGPLGVNAIYDAKFGYPRHMEIKLQPEKRWQYFEYWQGFVTQNYCTLIGFNNQKITVVMNPIQ</sequence>
<gene>
    <name evidence="2" type="ORF">CEN44_15465</name>
</gene>
<reference evidence="2 3" key="1">
    <citation type="submission" date="2017-08" db="EMBL/GenBank/DDBJ databases">
        <title>Genomes of Fischerella (Mastigocladus) sp. strains.</title>
        <authorList>
            <person name="Miller S.R."/>
        </authorList>
    </citation>
    <scope>NUCLEOTIDE SEQUENCE [LARGE SCALE GENOMIC DNA]</scope>
    <source>
        <strain evidence="2 3">CCMEE 5323</strain>
    </source>
</reference>
<evidence type="ECO:0000256" key="1">
    <source>
        <dbReference type="SAM" id="Phobius"/>
    </source>
</evidence>
<dbReference type="Pfam" id="PF19671">
    <property type="entry name" value="DUF6174"/>
    <property type="match status" value="1"/>
</dbReference>
<keyword evidence="1" id="KW-1133">Transmembrane helix</keyword>
<dbReference type="AlphaFoldDB" id="A0A2N6K1L6"/>
<comment type="caution">
    <text evidence="2">The sequence shown here is derived from an EMBL/GenBank/DDBJ whole genome shotgun (WGS) entry which is preliminary data.</text>
</comment>
<keyword evidence="3" id="KW-1185">Reference proteome</keyword>
<name>A0A2N6K1L6_FISMU</name>
<organism evidence="2 3">
    <name type="scientific">Fischerella muscicola CCMEE 5323</name>
    <dbReference type="NCBI Taxonomy" id="2019572"/>
    <lineage>
        <taxon>Bacteria</taxon>
        <taxon>Bacillati</taxon>
        <taxon>Cyanobacteriota</taxon>
        <taxon>Cyanophyceae</taxon>
        <taxon>Nostocales</taxon>
        <taxon>Hapalosiphonaceae</taxon>
        <taxon>Fischerella</taxon>
    </lineage>
</organism>